<evidence type="ECO:0000256" key="5">
    <source>
        <dbReference type="ARBA" id="ARBA00020264"/>
    </source>
</evidence>
<comment type="caution">
    <text evidence="10">The sequence shown here is derived from an EMBL/GenBank/DDBJ whole genome shotgun (WGS) entry which is preliminary data.</text>
</comment>
<organism evidence="10 11">
    <name type="scientific">Holothuria leucospilota</name>
    <name type="common">Black long sea cucumber</name>
    <name type="synonym">Mertensiothuria leucospilota</name>
    <dbReference type="NCBI Taxonomy" id="206669"/>
    <lineage>
        <taxon>Eukaryota</taxon>
        <taxon>Metazoa</taxon>
        <taxon>Echinodermata</taxon>
        <taxon>Eleutherozoa</taxon>
        <taxon>Echinozoa</taxon>
        <taxon>Holothuroidea</taxon>
        <taxon>Aspidochirotacea</taxon>
        <taxon>Aspidochirotida</taxon>
        <taxon>Holothuriidae</taxon>
        <taxon>Holothuria</taxon>
    </lineage>
</organism>
<dbReference type="GO" id="GO:0002098">
    <property type="term" value="P:tRNA wobble uridine modification"/>
    <property type="evidence" value="ECO:0007669"/>
    <property type="project" value="InterPro"/>
</dbReference>
<feature type="region of interest" description="Disordered" evidence="9">
    <location>
        <begin position="276"/>
        <end position="313"/>
    </location>
</feature>
<evidence type="ECO:0000256" key="1">
    <source>
        <dbReference type="ARBA" id="ARBA00004123"/>
    </source>
</evidence>
<dbReference type="EMBL" id="JAIZAY010000021">
    <property type="protein sequence ID" value="KAJ8021666.1"/>
    <property type="molecule type" value="Genomic_DNA"/>
</dbReference>
<dbReference type="InterPro" id="IPR019519">
    <property type="entry name" value="Elp5"/>
</dbReference>
<dbReference type="Proteomes" id="UP001152320">
    <property type="component" value="Chromosome 21"/>
</dbReference>
<evidence type="ECO:0000256" key="3">
    <source>
        <dbReference type="ARBA" id="ARBA00005043"/>
    </source>
</evidence>
<evidence type="ECO:0000313" key="10">
    <source>
        <dbReference type="EMBL" id="KAJ8021666.1"/>
    </source>
</evidence>
<dbReference type="CDD" id="cd19496">
    <property type="entry name" value="Elp5"/>
    <property type="match status" value="1"/>
</dbReference>
<protein>
    <recommendedName>
        <fullName evidence="5">Elongator complex protein 5</fullName>
    </recommendedName>
</protein>
<comment type="subcellular location">
    <subcellularLocation>
        <location evidence="2">Cytoplasm</location>
    </subcellularLocation>
    <subcellularLocation>
        <location evidence="1">Nucleus</location>
    </subcellularLocation>
</comment>
<dbReference type="AlphaFoldDB" id="A0A9Q1BBC6"/>
<dbReference type="Gene3D" id="3.40.50.300">
    <property type="entry name" value="P-loop containing nucleotide triphosphate hydrolases"/>
    <property type="match status" value="1"/>
</dbReference>
<sequence>MPSVFLQNVKGQEGSSFLLFEDSRTHSGRLLLYALANQISERFDQFHVFTTELSPDETSSYIGSEVSSKLILHDIWTDPLGWNNPAEETDPLKLNPGSDFISRLCCRLAPSVSKIVVVIDTISSFLPYHTDSQMCSAILSLVTASERISDIQNVQVLGLLHSDLHSEKTVKALRYLATTQIKLSVEDPSLSTIRDAHGVFEILQNKKNGKVKRQKEVYRVDGNHHLELSVYDQQQKQENSHGNDAQPDPTANLTFNLTLKESERIAKEKVVLPYISNKDKSELVTPPGSGQIFYEPDDADDFDEEDPDDDLDI</sequence>
<comment type="pathway">
    <text evidence="3">tRNA modification; 5-methoxycarbonylmethyl-2-thiouridine-tRNA biosynthesis.</text>
</comment>
<keyword evidence="6" id="KW-0963">Cytoplasm</keyword>
<evidence type="ECO:0000256" key="6">
    <source>
        <dbReference type="ARBA" id="ARBA00022490"/>
    </source>
</evidence>
<feature type="compositionally biased region" description="Acidic residues" evidence="9">
    <location>
        <begin position="295"/>
        <end position="313"/>
    </location>
</feature>
<dbReference type="GO" id="GO:0000049">
    <property type="term" value="F:tRNA binding"/>
    <property type="evidence" value="ECO:0007669"/>
    <property type="project" value="TreeGrafter"/>
</dbReference>
<dbReference type="PANTHER" id="PTHR15641:SF1">
    <property type="entry name" value="ELONGATOR COMPLEX PROTEIN 5"/>
    <property type="match status" value="1"/>
</dbReference>
<keyword evidence="7" id="KW-0819">tRNA processing</keyword>
<proteinExistence type="inferred from homology"/>
<dbReference type="PANTHER" id="PTHR15641">
    <property type="entry name" value="ELONGATOR COMPLEX PROTEIN 5"/>
    <property type="match status" value="1"/>
</dbReference>
<dbReference type="GO" id="GO:0005634">
    <property type="term" value="C:nucleus"/>
    <property type="evidence" value="ECO:0007669"/>
    <property type="project" value="UniProtKB-SubCell"/>
</dbReference>
<comment type="similarity">
    <text evidence="4">Belongs to the ELP5 family.</text>
</comment>
<evidence type="ECO:0000256" key="9">
    <source>
        <dbReference type="SAM" id="MobiDB-lite"/>
    </source>
</evidence>
<evidence type="ECO:0000313" key="11">
    <source>
        <dbReference type="Proteomes" id="UP001152320"/>
    </source>
</evidence>
<accession>A0A9Q1BBC6</accession>
<gene>
    <name evidence="10" type="ORF">HOLleu_38936</name>
</gene>
<name>A0A9Q1BBC6_HOLLE</name>
<evidence type="ECO:0000256" key="7">
    <source>
        <dbReference type="ARBA" id="ARBA00022694"/>
    </source>
</evidence>
<dbReference type="Pfam" id="PF10483">
    <property type="entry name" value="Elong_Iki1"/>
    <property type="match status" value="1"/>
</dbReference>
<keyword evidence="11" id="KW-1185">Reference proteome</keyword>
<dbReference type="GO" id="GO:0005829">
    <property type="term" value="C:cytosol"/>
    <property type="evidence" value="ECO:0007669"/>
    <property type="project" value="TreeGrafter"/>
</dbReference>
<dbReference type="GO" id="GO:0033588">
    <property type="term" value="C:elongator holoenzyme complex"/>
    <property type="evidence" value="ECO:0007669"/>
    <property type="project" value="InterPro"/>
</dbReference>
<reference evidence="10" key="1">
    <citation type="submission" date="2021-10" db="EMBL/GenBank/DDBJ databases">
        <title>Tropical sea cucumber genome reveals ecological adaptation and Cuvierian tubules defense mechanism.</title>
        <authorList>
            <person name="Chen T."/>
        </authorList>
    </citation>
    <scope>NUCLEOTIDE SEQUENCE</scope>
    <source>
        <strain evidence="10">Nanhai2018</strain>
        <tissue evidence="10">Muscle</tissue>
    </source>
</reference>
<evidence type="ECO:0000256" key="2">
    <source>
        <dbReference type="ARBA" id="ARBA00004496"/>
    </source>
</evidence>
<evidence type="ECO:0000256" key="8">
    <source>
        <dbReference type="ARBA" id="ARBA00023242"/>
    </source>
</evidence>
<evidence type="ECO:0000256" key="4">
    <source>
        <dbReference type="ARBA" id="ARBA00009567"/>
    </source>
</evidence>
<keyword evidence="8" id="KW-0539">Nucleus</keyword>
<dbReference type="InterPro" id="IPR027417">
    <property type="entry name" value="P-loop_NTPase"/>
</dbReference>
<dbReference type="OrthoDB" id="166907at2759"/>